<sequence>GIKPRWQIFLTQKIIPEIGELLNIVERLKLRDRVKSLGGDFDLFMHTPGPDGEARTIEYLRPTLEDTKSIPGEIIESSKKHFNVEKLWYTEEELISQILTEKESRNLLII</sequence>
<name>X1PFU4_9ZZZZ</name>
<proteinExistence type="predicted"/>
<dbReference type="AlphaFoldDB" id="X1PFU4"/>
<evidence type="ECO:0000313" key="1">
    <source>
        <dbReference type="EMBL" id="GAI41356.1"/>
    </source>
</evidence>
<organism evidence="1">
    <name type="scientific">marine sediment metagenome</name>
    <dbReference type="NCBI Taxonomy" id="412755"/>
    <lineage>
        <taxon>unclassified sequences</taxon>
        <taxon>metagenomes</taxon>
        <taxon>ecological metagenomes</taxon>
    </lineage>
</organism>
<feature type="non-terminal residue" evidence="1">
    <location>
        <position position="1"/>
    </location>
</feature>
<comment type="caution">
    <text evidence="1">The sequence shown here is derived from an EMBL/GenBank/DDBJ whole genome shotgun (WGS) entry which is preliminary data.</text>
</comment>
<accession>X1PFU4</accession>
<gene>
    <name evidence="1" type="ORF">S06H3_52069</name>
</gene>
<dbReference type="EMBL" id="BARV01033083">
    <property type="protein sequence ID" value="GAI41356.1"/>
    <property type="molecule type" value="Genomic_DNA"/>
</dbReference>
<reference evidence="1" key="1">
    <citation type="journal article" date="2014" name="Front. Microbiol.">
        <title>High frequency of phylogenetically diverse reductive dehalogenase-homologous genes in deep subseafloor sedimentary metagenomes.</title>
        <authorList>
            <person name="Kawai M."/>
            <person name="Futagami T."/>
            <person name="Toyoda A."/>
            <person name="Takaki Y."/>
            <person name="Nishi S."/>
            <person name="Hori S."/>
            <person name="Arai W."/>
            <person name="Tsubouchi T."/>
            <person name="Morono Y."/>
            <person name="Uchiyama I."/>
            <person name="Ito T."/>
            <person name="Fujiyama A."/>
            <person name="Inagaki F."/>
            <person name="Takami H."/>
        </authorList>
    </citation>
    <scope>NUCLEOTIDE SEQUENCE</scope>
    <source>
        <strain evidence="1">Expedition CK06-06</strain>
    </source>
</reference>
<protein>
    <submittedName>
        <fullName evidence="1">Uncharacterized protein</fullName>
    </submittedName>
</protein>